<reference evidence="3" key="1">
    <citation type="submission" date="2024-09" db="EMBL/GenBank/DDBJ databases">
        <authorList>
            <person name="Sun Q."/>
        </authorList>
    </citation>
    <scope>NUCLEOTIDE SEQUENCE [LARGE SCALE GENOMIC DNA]</scope>
    <source>
        <strain evidence="3">JCM 31273</strain>
    </source>
</reference>
<evidence type="ECO:0000313" key="3">
    <source>
        <dbReference type="EMBL" id="MFB9823229.1"/>
    </source>
</evidence>
<feature type="compositionally biased region" description="Basic and acidic residues" evidence="1">
    <location>
        <begin position="349"/>
        <end position="364"/>
    </location>
</feature>
<feature type="transmembrane region" description="Helical" evidence="2">
    <location>
        <begin position="80"/>
        <end position="101"/>
    </location>
</feature>
<accession>A0ABD5MLG5</accession>
<dbReference type="PANTHER" id="PTHR31876:SF26">
    <property type="entry name" value="PROTEIN LIKE COV 2"/>
    <property type="match status" value="1"/>
</dbReference>
<feature type="region of interest" description="Disordered" evidence="1">
    <location>
        <begin position="250"/>
        <end position="404"/>
    </location>
</feature>
<evidence type="ECO:0000256" key="2">
    <source>
        <dbReference type="SAM" id="Phobius"/>
    </source>
</evidence>
<organism evidence="3 4">
    <name type="scientific">Halobaculum roseum</name>
    <dbReference type="NCBI Taxonomy" id="2175149"/>
    <lineage>
        <taxon>Archaea</taxon>
        <taxon>Methanobacteriati</taxon>
        <taxon>Methanobacteriota</taxon>
        <taxon>Stenosarchaea group</taxon>
        <taxon>Halobacteria</taxon>
        <taxon>Halobacteriales</taxon>
        <taxon>Haloferacaceae</taxon>
        <taxon>Halobaculum</taxon>
    </lineage>
</organism>
<dbReference type="PANTHER" id="PTHR31876">
    <property type="entry name" value="COV-LIKE PROTEIN 1"/>
    <property type="match status" value="1"/>
</dbReference>
<feature type="compositionally biased region" description="Basic and acidic residues" evidence="1">
    <location>
        <begin position="250"/>
        <end position="288"/>
    </location>
</feature>
<keyword evidence="2" id="KW-0812">Transmembrane</keyword>
<comment type="caution">
    <text evidence="3">The sequence shown here is derived from an EMBL/GenBank/DDBJ whole genome shotgun (WGS) entry which is preliminary data.</text>
</comment>
<dbReference type="Proteomes" id="UP001589595">
    <property type="component" value="Unassembled WGS sequence"/>
</dbReference>
<proteinExistence type="predicted"/>
<name>A0ABD5MLG5_9EURY</name>
<sequence>MPSWSPDRLSGSIVGPVRSAFVTGVAVVVPLLLSLIVLAVAGRYVYQYLDLFSTLVLDLSPSARYVLSVSGVRLSLTEEALIELLTPLVLASLILTVGLFINASRFGALAVDYFDAAVAHVPGIGAVYESFRQMSDVMINEDAQNFRDVKLVEFPHEGAYTLGFLTTETPDPLREPAGHDRMLTLFLPLAPNPVMGGHLVHMPADRVMDVDMTVEEGLRAVVTSGVAVSGGSGASDDGLSARQLRTLSRVEHADQRLHPEADSPDIRRSEPEAAERADEWDRQVDLTRSETPTDVARRTRAQRDPIEGDDEEDLDDRQPYSLYGNSEATSTPAREAGRYDVESDGNEEVPEHDADRPSTERDGTDSPPAAEQRGGEGTAARADGDEELDDDRAHDDGDHDRGDE</sequence>
<evidence type="ECO:0000313" key="4">
    <source>
        <dbReference type="Proteomes" id="UP001589595"/>
    </source>
</evidence>
<dbReference type="AlphaFoldDB" id="A0ABD5MLG5"/>
<dbReference type="EMBL" id="JBHMAJ010000001">
    <property type="protein sequence ID" value="MFB9823229.1"/>
    <property type="molecule type" value="Genomic_DNA"/>
</dbReference>
<feature type="compositionally biased region" description="Basic and acidic residues" evidence="1">
    <location>
        <begin position="391"/>
        <end position="404"/>
    </location>
</feature>
<dbReference type="InterPro" id="IPR007462">
    <property type="entry name" value="COV1-like"/>
</dbReference>
<keyword evidence="2" id="KW-0472">Membrane</keyword>
<dbReference type="Pfam" id="PF04367">
    <property type="entry name" value="DUF502"/>
    <property type="match status" value="1"/>
</dbReference>
<feature type="compositionally biased region" description="Basic and acidic residues" evidence="1">
    <location>
        <begin position="295"/>
        <end position="306"/>
    </location>
</feature>
<gene>
    <name evidence="3" type="ORF">ACFFOL_03370</name>
</gene>
<feature type="compositionally biased region" description="Polar residues" evidence="1">
    <location>
        <begin position="323"/>
        <end position="332"/>
    </location>
</feature>
<dbReference type="GeneID" id="67209521"/>
<evidence type="ECO:0000256" key="1">
    <source>
        <dbReference type="SAM" id="MobiDB-lite"/>
    </source>
</evidence>
<keyword evidence="4" id="KW-1185">Reference proteome</keyword>
<feature type="transmembrane region" description="Helical" evidence="2">
    <location>
        <begin position="20"/>
        <end position="41"/>
    </location>
</feature>
<protein>
    <submittedName>
        <fullName evidence="3">DUF502 domain-containing protein</fullName>
    </submittedName>
</protein>
<keyword evidence="2" id="KW-1133">Transmembrane helix</keyword>
<dbReference type="RefSeq" id="WP_222922279.1">
    <property type="nucleotide sequence ID" value="NZ_CP082286.1"/>
</dbReference>